<protein>
    <submittedName>
        <fullName evidence="1">Uncharacterized protein</fullName>
    </submittedName>
</protein>
<organism evidence="1 2">
    <name type="scientific">Daphnia pulex</name>
    <name type="common">Water flea</name>
    <dbReference type="NCBI Taxonomy" id="6669"/>
    <lineage>
        <taxon>Eukaryota</taxon>
        <taxon>Metazoa</taxon>
        <taxon>Ecdysozoa</taxon>
        <taxon>Arthropoda</taxon>
        <taxon>Crustacea</taxon>
        <taxon>Branchiopoda</taxon>
        <taxon>Diplostraca</taxon>
        <taxon>Cladocera</taxon>
        <taxon>Anomopoda</taxon>
        <taxon>Daphniidae</taxon>
        <taxon>Daphnia</taxon>
    </lineage>
</organism>
<dbReference type="InterPro" id="IPR032675">
    <property type="entry name" value="LRR_dom_sf"/>
</dbReference>
<dbReference type="Proteomes" id="UP000000305">
    <property type="component" value="Unassembled WGS sequence"/>
</dbReference>
<sequence length="187" mass="21048">MDLKYFDIKFLISTELQKLNAPSYPYDYEQFSNFFPKLEKLQVLVLCYSKIDDSCLKIIGTWCKNLRILDVNECDKLTDTGLEWLVPKTAELSTTLQELSVTCPAIKKKGIIMALQNCPALRVVENDHIFDVLVEAAQQSAELAHTNLSNFARLLLCPVGECSSGQLGLVVRYCPSLFSVTIFVKEG</sequence>
<accession>E9GSN7</accession>
<dbReference type="InParanoid" id="E9GSN7"/>
<name>E9GSN7_DAPPU</name>
<dbReference type="PhylomeDB" id="E9GSN7"/>
<gene>
    <name evidence="1" type="ORF">DAPPUDRAFT_321358</name>
</gene>
<evidence type="ECO:0000313" key="2">
    <source>
        <dbReference type="Proteomes" id="UP000000305"/>
    </source>
</evidence>
<dbReference type="HOGENOM" id="CLU_1449108_0_0_1"/>
<dbReference type="KEGG" id="dpx:DAPPUDRAFT_321358"/>
<dbReference type="FunFam" id="3.80.10.10:FF:001624">
    <property type="entry name" value="Uncharacterized protein"/>
    <property type="match status" value="1"/>
</dbReference>
<evidence type="ECO:0000313" key="1">
    <source>
        <dbReference type="EMBL" id="EFX77548.1"/>
    </source>
</evidence>
<proteinExistence type="predicted"/>
<dbReference type="SUPFAM" id="SSF52047">
    <property type="entry name" value="RNI-like"/>
    <property type="match status" value="1"/>
</dbReference>
<keyword evidence="2" id="KW-1185">Reference proteome</keyword>
<dbReference type="AlphaFoldDB" id="E9GSN7"/>
<reference evidence="1 2" key="1">
    <citation type="journal article" date="2011" name="Science">
        <title>The ecoresponsive genome of Daphnia pulex.</title>
        <authorList>
            <person name="Colbourne J.K."/>
            <person name="Pfrender M.E."/>
            <person name="Gilbert D."/>
            <person name="Thomas W.K."/>
            <person name="Tucker A."/>
            <person name="Oakley T.H."/>
            <person name="Tokishita S."/>
            <person name="Aerts A."/>
            <person name="Arnold G.J."/>
            <person name="Basu M.K."/>
            <person name="Bauer D.J."/>
            <person name="Caceres C.E."/>
            <person name="Carmel L."/>
            <person name="Casola C."/>
            <person name="Choi J.H."/>
            <person name="Detter J.C."/>
            <person name="Dong Q."/>
            <person name="Dusheyko S."/>
            <person name="Eads B.D."/>
            <person name="Frohlich T."/>
            <person name="Geiler-Samerotte K.A."/>
            <person name="Gerlach D."/>
            <person name="Hatcher P."/>
            <person name="Jogdeo S."/>
            <person name="Krijgsveld J."/>
            <person name="Kriventseva E.V."/>
            <person name="Kultz D."/>
            <person name="Laforsch C."/>
            <person name="Lindquist E."/>
            <person name="Lopez J."/>
            <person name="Manak J.R."/>
            <person name="Muller J."/>
            <person name="Pangilinan J."/>
            <person name="Patwardhan R.P."/>
            <person name="Pitluck S."/>
            <person name="Pritham E.J."/>
            <person name="Rechtsteiner A."/>
            <person name="Rho M."/>
            <person name="Rogozin I.B."/>
            <person name="Sakarya O."/>
            <person name="Salamov A."/>
            <person name="Schaack S."/>
            <person name="Shapiro H."/>
            <person name="Shiga Y."/>
            <person name="Skalitzky C."/>
            <person name="Smith Z."/>
            <person name="Souvorov A."/>
            <person name="Sung W."/>
            <person name="Tang Z."/>
            <person name="Tsuchiya D."/>
            <person name="Tu H."/>
            <person name="Vos H."/>
            <person name="Wang M."/>
            <person name="Wolf Y.I."/>
            <person name="Yamagata H."/>
            <person name="Yamada T."/>
            <person name="Ye Y."/>
            <person name="Shaw J.R."/>
            <person name="Andrews J."/>
            <person name="Crease T.J."/>
            <person name="Tang H."/>
            <person name="Lucas S.M."/>
            <person name="Robertson H.M."/>
            <person name="Bork P."/>
            <person name="Koonin E.V."/>
            <person name="Zdobnov E.M."/>
            <person name="Grigoriev I.V."/>
            <person name="Lynch M."/>
            <person name="Boore J.L."/>
        </authorList>
    </citation>
    <scope>NUCLEOTIDE SEQUENCE [LARGE SCALE GENOMIC DNA]</scope>
</reference>
<dbReference type="Gene3D" id="3.80.10.10">
    <property type="entry name" value="Ribonuclease Inhibitor"/>
    <property type="match status" value="1"/>
</dbReference>
<dbReference type="eggNOG" id="ENOG502S2U8">
    <property type="taxonomic scope" value="Eukaryota"/>
</dbReference>
<dbReference type="EMBL" id="GL732562">
    <property type="protein sequence ID" value="EFX77548.1"/>
    <property type="molecule type" value="Genomic_DNA"/>
</dbReference>
<dbReference type="OrthoDB" id="423607at2759"/>